<gene>
    <name evidence="2" type="ORF">PAP_03410</name>
</gene>
<dbReference type="Proteomes" id="UP000027981">
    <property type="component" value="Chromosome"/>
</dbReference>
<protein>
    <submittedName>
        <fullName evidence="2">Uncharacterized protein</fullName>
    </submittedName>
</protein>
<feature type="transmembrane region" description="Helical" evidence="1">
    <location>
        <begin position="164"/>
        <end position="181"/>
    </location>
</feature>
<feature type="transmembrane region" description="Helical" evidence="1">
    <location>
        <begin position="137"/>
        <end position="158"/>
    </location>
</feature>
<evidence type="ECO:0000313" key="2">
    <source>
        <dbReference type="EMBL" id="AIF69102.1"/>
    </source>
</evidence>
<feature type="transmembrane region" description="Helical" evidence="1">
    <location>
        <begin position="59"/>
        <end position="77"/>
    </location>
</feature>
<feature type="transmembrane region" description="Helical" evidence="1">
    <location>
        <begin position="84"/>
        <end position="101"/>
    </location>
</feature>
<dbReference type="EMBL" id="CP006019">
    <property type="protein sequence ID" value="AIF69102.1"/>
    <property type="molecule type" value="Genomic_DNA"/>
</dbReference>
<keyword evidence="3" id="KW-1185">Reference proteome</keyword>
<dbReference type="KEGG" id="ppac:PAP_03410"/>
<dbReference type="STRING" id="1343739.PAP_03410"/>
<accession>A0A075LT40</accession>
<feature type="transmembrane region" description="Helical" evidence="1">
    <location>
        <begin position="6"/>
        <end position="23"/>
    </location>
</feature>
<dbReference type="GeneID" id="24841810"/>
<feature type="transmembrane region" description="Helical" evidence="1">
    <location>
        <begin position="35"/>
        <end position="53"/>
    </location>
</feature>
<evidence type="ECO:0000313" key="3">
    <source>
        <dbReference type="Proteomes" id="UP000027981"/>
    </source>
</evidence>
<proteinExistence type="predicted"/>
<keyword evidence="1" id="KW-0812">Transmembrane</keyword>
<sequence>MVCVVIHEIVEILIGIGLLLGFFSRIVPILYKSPFALIIGIFFVIEPLADIFIGDLSNILEFLGALTILLMIEKFIGENTRKKFNYYSILLGVVIGLISILRGSLEYAHVGTLAIFAVVTLRIGQNVGLFGWSHREIFFTSSIFILLSTVAFLGRLYILSDFMYFSGVLLFFLVSVEVLAIKYF</sequence>
<evidence type="ECO:0000256" key="1">
    <source>
        <dbReference type="SAM" id="Phobius"/>
    </source>
</evidence>
<dbReference type="AlphaFoldDB" id="A0A075LT40"/>
<name>A0A075LT40_9EURY</name>
<keyword evidence="1" id="KW-1133">Transmembrane helix</keyword>
<organism evidence="2 3">
    <name type="scientific">Palaeococcus pacificus DY20341</name>
    <dbReference type="NCBI Taxonomy" id="1343739"/>
    <lineage>
        <taxon>Archaea</taxon>
        <taxon>Methanobacteriati</taxon>
        <taxon>Methanobacteriota</taxon>
        <taxon>Thermococci</taxon>
        <taxon>Thermococcales</taxon>
        <taxon>Thermococcaceae</taxon>
        <taxon>Palaeococcus</taxon>
    </lineage>
</organism>
<reference evidence="2 3" key="2">
    <citation type="journal article" date="2015" name="Genome Announc.">
        <title>Complete Genome Sequence of Hyperthermophilic Piezophilic Archaeon Palaeococcus pacificus DY20341T, Isolated from Deep-Sea Hydrothermal Sediments.</title>
        <authorList>
            <person name="Zeng X."/>
            <person name="Jebbar M."/>
            <person name="Shao Z."/>
        </authorList>
    </citation>
    <scope>NUCLEOTIDE SEQUENCE [LARGE SCALE GENOMIC DNA]</scope>
    <source>
        <strain evidence="2 3">DY20341</strain>
    </source>
</reference>
<feature type="transmembrane region" description="Helical" evidence="1">
    <location>
        <begin position="107"/>
        <end position="125"/>
    </location>
</feature>
<dbReference type="HOGENOM" id="CLU_1465186_0_0_2"/>
<dbReference type="eggNOG" id="ENOG502N572">
    <property type="taxonomic scope" value="Archaea"/>
</dbReference>
<keyword evidence="1" id="KW-0472">Membrane</keyword>
<dbReference type="OrthoDB" id="102194at2157"/>
<reference evidence="3" key="1">
    <citation type="submission" date="2013-06" db="EMBL/GenBank/DDBJ databases">
        <title>Complete Genome Sequence of Hyperthermophilic Palaeococcus pacificus DY20341T, Isolated from a Deep-Sea Hydrothermal Sediments.</title>
        <authorList>
            <person name="Zeng X."/>
            <person name="Shao Z."/>
        </authorList>
    </citation>
    <scope>NUCLEOTIDE SEQUENCE [LARGE SCALE GENOMIC DNA]</scope>
    <source>
        <strain evidence="3">DY20341</strain>
    </source>
</reference>
<dbReference type="RefSeq" id="WP_048164695.1">
    <property type="nucleotide sequence ID" value="NZ_CP006019.1"/>
</dbReference>